<reference evidence="2 3" key="1">
    <citation type="submission" date="2020-04" db="EMBL/GenBank/DDBJ databases">
        <authorList>
            <person name="Yin C."/>
        </authorList>
    </citation>
    <scope>NUCLEOTIDE SEQUENCE [LARGE SCALE GENOMIC DNA]</scope>
    <source>
        <strain evidence="2 3">Ae27</strain>
    </source>
</reference>
<keyword evidence="3" id="KW-1185">Reference proteome</keyword>
<keyword evidence="1" id="KW-1133">Transmembrane helix</keyword>
<organism evidence="2 3">
    <name type="scientific">Chitinophaga varians</name>
    <dbReference type="NCBI Taxonomy" id="2202339"/>
    <lineage>
        <taxon>Bacteria</taxon>
        <taxon>Pseudomonadati</taxon>
        <taxon>Bacteroidota</taxon>
        <taxon>Chitinophagia</taxon>
        <taxon>Chitinophagales</taxon>
        <taxon>Chitinophagaceae</taxon>
        <taxon>Chitinophaga</taxon>
    </lineage>
</organism>
<accession>A0A847RZJ2</accession>
<evidence type="ECO:0000313" key="2">
    <source>
        <dbReference type="EMBL" id="NLR68563.1"/>
    </source>
</evidence>
<feature type="transmembrane region" description="Helical" evidence="1">
    <location>
        <begin position="69"/>
        <end position="88"/>
    </location>
</feature>
<name>A0A847RZJ2_9BACT</name>
<keyword evidence="1" id="KW-0472">Membrane</keyword>
<comment type="caution">
    <text evidence="2">The sequence shown here is derived from an EMBL/GenBank/DDBJ whole genome shotgun (WGS) entry which is preliminary data.</text>
</comment>
<gene>
    <name evidence="2" type="ORF">HGH92_29945</name>
</gene>
<dbReference type="AlphaFoldDB" id="A0A847RZJ2"/>
<dbReference type="Proteomes" id="UP000570474">
    <property type="component" value="Unassembled WGS sequence"/>
</dbReference>
<keyword evidence="1" id="KW-0812">Transmembrane</keyword>
<dbReference type="RefSeq" id="WP_168874530.1">
    <property type="nucleotide sequence ID" value="NZ_JABAIA010000004.1"/>
</dbReference>
<evidence type="ECO:0000256" key="1">
    <source>
        <dbReference type="SAM" id="Phobius"/>
    </source>
</evidence>
<feature type="transmembrane region" description="Helical" evidence="1">
    <location>
        <begin position="39"/>
        <end position="60"/>
    </location>
</feature>
<sequence length="124" mass="14780">MSLLFRKILSAGLIAVFPLMMVALMTYRFQGPIPLLYDWWLGAMFIWSAFFYGMICPLFYQKYPFVFKCFVWVGFLSLLTGVAAWWYYYSYSNSVEMLSCTAFDRGFIRVIEFLSVDSWCWKKY</sequence>
<dbReference type="EMBL" id="JABAIA010000004">
    <property type="protein sequence ID" value="NLR68563.1"/>
    <property type="molecule type" value="Genomic_DNA"/>
</dbReference>
<protein>
    <submittedName>
        <fullName evidence="2">Uncharacterized protein</fullName>
    </submittedName>
</protein>
<proteinExistence type="predicted"/>
<feature type="transmembrane region" description="Helical" evidence="1">
    <location>
        <begin position="7"/>
        <end position="27"/>
    </location>
</feature>
<evidence type="ECO:0000313" key="3">
    <source>
        <dbReference type="Proteomes" id="UP000570474"/>
    </source>
</evidence>